<keyword evidence="4" id="KW-0029">Amino-acid transport</keyword>
<feature type="transmembrane region" description="Helical" evidence="7">
    <location>
        <begin position="147"/>
        <end position="164"/>
    </location>
</feature>
<keyword evidence="5 7" id="KW-1133">Transmembrane helix</keyword>
<feature type="transmembrane region" description="Helical" evidence="7">
    <location>
        <begin position="422"/>
        <end position="442"/>
    </location>
</feature>
<proteinExistence type="predicted"/>
<dbReference type="AlphaFoldDB" id="A0A1B7LKJ5"/>
<dbReference type="FunFam" id="1.20.1740.10:FF:000001">
    <property type="entry name" value="Amino acid permease"/>
    <property type="match status" value="1"/>
</dbReference>
<accession>A0A1B7LKJ5</accession>
<feature type="transmembrane region" description="Helical" evidence="7">
    <location>
        <begin position="353"/>
        <end position="373"/>
    </location>
</feature>
<feature type="transmembrane region" description="Helical" evidence="7">
    <location>
        <begin position="176"/>
        <end position="199"/>
    </location>
</feature>
<feature type="transmembrane region" description="Helical" evidence="7">
    <location>
        <begin position="37"/>
        <end position="61"/>
    </location>
</feature>
<dbReference type="OrthoDB" id="9780162at2"/>
<sequence>MAELKAGGQKMKTPSWQAMTGRKTLHGRRDGKKQLGLLELIMMGLGGAIGSGIFVASGIPIHLAGPGVALVFLAGGLITALVTMMLAEMGVADPERGSFSAYADKYLGRPAGFVSGWMYWTSGILTMATEMVAAALLARFWLPHWPVWLFSLIFATLVTGLNLLDVRSLSRVEEWLAFVKAGMLALFIIAGAAVLLGFWPGHPSPGLSNYFGHGGFFPTGPHGPLASLLLVMFAYAGVQVIGLAMADTNNPEQTVPRSIPVINTVLPVLYVGAMLVLTGLTDWSAVKTDGIPFIPVIQSLGIPGAAGLINAVILSAVISAMNSNMYGVPRMLNSLSQRRDAPAFLGRPDRRGVPVYAVLVSAVFLLLIAGLAYLLPEQIFVYVASAGGVTSLFNWVITGFTHLRFRSHPQRQKDARRLRYAGFPYTTWTAIVLLLVVLGTAALSRGQLAGLISGLVLLVLYVAAFYLLRHFSPLNDPHAVRRRD</sequence>
<dbReference type="RefSeq" id="WP_066665819.1">
    <property type="nucleotide sequence ID" value="NZ_LYVF01000002.1"/>
</dbReference>
<comment type="caution">
    <text evidence="9">The sequence shown here is derived from an EMBL/GenBank/DDBJ whole genome shotgun (WGS) entry which is preliminary data.</text>
</comment>
<evidence type="ECO:0000256" key="2">
    <source>
        <dbReference type="ARBA" id="ARBA00022448"/>
    </source>
</evidence>
<keyword evidence="6 7" id="KW-0472">Membrane</keyword>
<evidence type="ECO:0000256" key="1">
    <source>
        <dbReference type="ARBA" id="ARBA00004141"/>
    </source>
</evidence>
<evidence type="ECO:0000256" key="3">
    <source>
        <dbReference type="ARBA" id="ARBA00022692"/>
    </source>
</evidence>
<protein>
    <recommendedName>
        <fullName evidence="8">Amino acid permease/ SLC12A domain-containing protein</fullName>
    </recommendedName>
</protein>
<dbReference type="PIRSF" id="PIRSF006060">
    <property type="entry name" value="AA_transporter"/>
    <property type="match status" value="1"/>
</dbReference>
<keyword evidence="10" id="KW-1185">Reference proteome</keyword>
<dbReference type="EMBL" id="LYVF01000002">
    <property type="protein sequence ID" value="OAT87078.1"/>
    <property type="molecule type" value="Genomic_DNA"/>
</dbReference>
<feature type="domain" description="Amino acid permease/ SLC12A" evidence="8">
    <location>
        <begin position="40"/>
        <end position="463"/>
    </location>
</feature>
<dbReference type="Proteomes" id="UP000078532">
    <property type="component" value="Unassembled WGS sequence"/>
</dbReference>
<keyword evidence="2" id="KW-0813">Transport</keyword>
<evidence type="ECO:0000313" key="9">
    <source>
        <dbReference type="EMBL" id="OAT87078.1"/>
    </source>
</evidence>
<name>A0A1B7LKJ5_9FIRM</name>
<evidence type="ECO:0000259" key="8">
    <source>
        <dbReference type="Pfam" id="PF00324"/>
    </source>
</evidence>
<evidence type="ECO:0000256" key="5">
    <source>
        <dbReference type="ARBA" id="ARBA00022989"/>
    </source>
</evidence>
<keyword evidence="3 7" id="KW-0812">Transmembrane</keyword>
<feature type="transmembrane region" description="Helical" evidence="7">
    <location>
        <begin position="300"/>
        <end position="321"/>
    </location>
</feature>
<evidence type="ECO:0000313" key="10">
    <source>
        <dbReference type="Proteomes" id="UP000078532"/>
    </source>
</evidence>
<dbReference type="GO" id="GO:0006865">
    <property type="term" value="P:amino acid transport"/>
    <property type="evidence" value="ECO:0007669"/>
    <property type="project" value="UniProtKB-KW"/>
</dbReference>
<feature type="transmembrane region" description="Helical" evidence="7">
    <location>
        <begin position="225"/>
        <end position="246"/>
    </location>
</feature>
<feature type="transmembrane region" description="Helical" evidence="7">
    <location>
        <begin position="258"/>
        <end position="280"/>
    </location>
</feature>
<dbReference type="GO" id="GO:0016020">
    <property type="term" value="C:membrane"/>
    <property type="evidence" value="ECO:0007669"/>
    <property type="project" value="UniProtKB-SubCell"/>
</dbReference>
<feature type="transmembrane region" description="Helical" evidence="7">
    <location>
        <begin position="379"/>
        <end position="401"/>
    </location>
</feature>
<comment type="subcellular location">
    <subcellularLocation>
        <location evidence="1">Membrane</location>
        <topology evidence="1">Multi-pass membrane protein</topology>
    </subcellularLocation>
</comment>
<evidence type="ECO:0000256" key="6">
    <source>
        <dbReference type="ARBA" id="ARBA00023136"/>
    </source>
</evidence>
<dbReference type="PANTHER" id="PTHR43495:SF5">
    <property type="entry name" value="GAMMA-AMINOBUTYRIC ACID PERMEASE"/>
    <property type="match status" value="1"/>
</dbReference>
<organism evidence="9 10">
    <name type="scientific">Desulfotomaculum copahuensis</name>
    <dbReference type="NCBI Taxonomy" id="1838280"/>
    <lineage>
        <taxon>Bacteria</taxon>
        <taxon>Bacillati</taxon>
        <taxon>Bacillota</taxon>
        <taxon>Clostridia</taxon>
        <taxon>Eubacteriales</taxon>
        <taxon>Desulfotomaculaceae</taxon>
        <taxon>Desulfotomaculum</taxon>
    </lineage>
</organism>
<gene>
    <name evidence="9" type="ORF">A6M21_01955</name>
</gene>
<dbReference type="Gene3D" id="1.20.1740.10">
    <property type="entry name" value="Amino acid/polyamine transporter I"/>
    <property type="match status" value="1"/>
</dbReference>
<reference evidence="9 10" key="1">
    <citation type="submission" date="2016-04" db="EMBL/GenBank/DDBJ databases">
        <authorList>
            <person name="Evans L.H."/>
            <person name="Alamgir A."/>
            <person name="Owens N."/>
            <person name="Weber N.D."/>
            <person name="Virtaneva K."/>
            <person name="Barbian K."/>
            <person name="Babar A."/>
            <person name="Rosenke K."/>
        </authorList>
    </citation>
    <scope>NUCLEOTIDE SEQUENCE [LARGE SCALE GENOMIC DNA]</scope>
    <source>
        <strain evidence="9 10">LMa1</strain>
    </source>
</reference>
<feature type="transmembrane region" description="Helical" evidence="7">
    <location>
        <begin position="448"/>
        <end position="468"/>
    </location>
</feature>
<dbReference type="STRING" id="1838280.A6M21_01955"/>
<feature type="transmembrane region" description="Helical" evidence="7">
    <location>
        <begin position="117"/>
        <end position="141"/>
    </location>
</feature>
<dbReference type="InterPro" id="IPR004841">
    <property type="entry name" value="AA-permease/SLC12A_dom"/>
</dbReference>
<dbReference type="GO" id="GO:0055085">
    <property type="term" value="P:transmembrane transport"/>
    <property type="evidence" value="ECO:0007669"/>
    <property type="project" value="InterPro"/>
</dbReference>
<dbReference type="PANTHER" id="PTHR43495">
    <property type="entry name" value="GABA PERMEASE"/>
    <property type="match status" value="1"/>
</dbReference>
<feature type="transmembrane region" description="Helical" evidence="7">
    <location>
        <begin position="67"/>
        <end position="87"/>
    </location>
</feature>
<dbReference type="Pfam" id="PF00324">
    <property type="entry name" value="AA_permease"/>
    <property type="match status" value="1"/>
</dbReference>
<evidence type="ECO:0000256" key="4">
    <source>
        <dbReference type="ARBA" id="ARBA00022970"/>
    </source>
</evidence>
<evidence type="ECO:0000256" key="7">
    <source>
        <dbReference type="SAM" id="Phobius"/>
    </source>
</evidence>